<proteinExistence type="predicted"/>
<protein>
    <submittedName>
        <fullName evidence="1">Uncharacterized protein</fullName>
    </submittedName>
</protein>
<comment type="caution">
    <text evidence="1">The sequence shown here is derived from an EMBL/GenBank/DDBJ whole genome shotgun (WGS) entry which is preliminary data.</text>
</comment>
<gene>
    <name evidence="1" type="ORF">GB927_003435</name>
</gene>
<reference evidence="1" key="1">
    <citation type="submission" date="2021-07" db="EMBL/GenBank/DDBJ databases">
        <title>Shinella sp. nov., a novel member of the genus Shinella from water.</title>
        <authorList>
            <person name="Deng Y."/>
        </authorList>
    </citation>
    <scope>NUCLEOTIDE SEQUENCE</scope>
    <source>
        <strain evidence="1">CPCC 100929</strain>
    </source>
</reference>
<organism evidence="1 2">
    <name type="scientific">Shinella lacus</name>
    <dbReference type="NCBI Taxonomy" id="2654216"/>
    <lineage>
        <taxon>Bacteria</taxon>
        <taxon>Pseudomonadati</taxon>
        <taxon>Pseudomonadota</taxon>
        <taxon>Alphaproteobacteria</taxon>
        <taxon>Hyphomicrobiales</taxon>
        <taxon>Rhizobiaceae</taxon>
        <taxon>Shinella</taxon>
    </lineage>
</organism>
<accession>A0ABT1R1M2</accession>
<keyword evidence="2" id="KW-1185">Reference proteome</keyword>
<dbReference type="Proteomes" id="UP000996601">
    <property type="component" value="Unassembled WGS sequence"/>
</dbReference>
<evidence type="ECO:0000313" key="1">
    <source>
        <dbReference type="EMBL" id="MCQ4629074.1"/>
    </source>
</evidence>
<dbReference type="RefSeq" id="WP_256115176.1">
    <property type="nucleotide sequence ID" value="NZ_WHSB02000001.1"/>
</dbReference>
<name>A0ABT1R1M2_9HYPH</name>
<evidence type="ECO:0000313" key="2">
    <source>
        <dbReference type="Proteomes" id="UP000996601"/>
    </source>
</evidence>
<sequence length="62" mass="6784">MNKQTIEYAGVPVGIAVPEDGLFRFIAVKFHVFDLDQRRFATLGQLSGAVHSHLSTGERLAA</sequence>
<dbReference type="EMBL" id="WHSB02000001">
    <property type="protein sequence ID" value="MCQ4629074.1"/>
    <property type="molecule type" value="Genomic_DNA"/>
</dbReference>